<evidence type="ECO:0000313" key="1">
    <source>
        <dbReference type="EMBL" id="USR91950.1"/>
    </source>
</evidence>
<gene>
    <name evidence="1" type="ORF">NEA10_04280</name>
</gene>
<keyword evidence="2" id="KW-1185">Reference proteome</keyword>
<dbReference type="Pfam" id="PF05728">
    <property type="entry name" value="UPF0227"/>
    <property type="match status" value="1"/>
</dbReference>
<name>A0ABY5ARV6_9CYAN</name>
<evidence type="ECO:0000313" key="2">
    <source>
        <dbReference type="Proteomes" id="UP001056708"/>
    </source>
</evidence>
<organism evidence="1 2">
    <name type="scientific">Phormidium yuhuli AB48</name>
    <dbReference type="NCBI Taxonomy" id="2940671"/>
    <lineage>
        <taxon>Bacteria</taxon>
        <taxon>Bacillati</taxon>
        <taxon>Cyanobacteriota</taxon>
        <taxon>Cyanophyceae</taxon>
        <taxon>Oscillatoriophycideae</taxon>
        <taxon>Oscillatoriales</taxon>
        <taxon>Oscillatoriaceae</taxon>
        <taxon>Phormidium</taxon>
        <taxon>Phormidium yuhuli</taxon>
    </lineage>
</organism>
<reference evidence="1" key="1">
    <citation type="submission" date="2022-06" db="EMBL/GenBank/DDBJ databases">
        <title>Genome sequence of Phormidium yuhuli AB48 isolated from an industrial photobioreactor environment.</title>
        <authorList>
            <person name="Qiu Y."/>
            <person name="Noonan A.J.C."/>
            <person name="Dofher K."/>
            <person name="Koch M."/>
            <person name="Kieft B."/>
            <person name="Lin X."/>
            <person name="Ziels R.M."/>
            <person name="Hallam S.J."/>
        </authorList>
    </citation>
    <scope>NUCLEOTIDE SEQUENCE</scope>
    <source>
        <strain evidence="1">AB48</strain>
    </source>
</reference>
<keyword evidence="1" id="KW-0378">Hydrolase</keyword>
<dbReference type="InterPro" id="IPR008886">
    <property type="entry name" value="UPF0227/Esterase_YqiA"/>
</dbReference>
<dbReference type="InterPro" id="IPR029058">
    <property type="entry name" value="AB_hydrolase_fold"/>
</dbReference>
<protein>
    <submittedName>
        <fullName evidence="1">Alpha/beta fold hydrolase</fullName>
    </submittedName>
</protein>
<dbReference type="SUPFAM" id="SSF53474">
    <property type="entry name" value="alpha/beta-Hydrolases"/>
    <property type="match status" value="1"/>
</dbReference>
<accession>A0ABY5ARV6</accession>
<dbReference type="PANTHER" id="PTHR42886:SF29">
    <property type="entry name" value="PUMMELIG, ISOFORM A"/>
    <property type="match status" value="1"/>
</dbReference>
<dbReference type="Gene3D" id="3.40.50.1820">
    <property type="entry name" value="alpha/beta hydrolase"/>
    <property type="match status" value="1"/>
</dbReference>
<proteinExistence type="predicted"/>
<dbReference type="GO" id="GO:0016787">
    <property type="term" value="F:hydrolase activity"/>
    <property type="evidence" value="ECO:0007669"/>
    <property type="project" value="UniProtKB-KW"/>
</dbReference>
<dbReference type="PANTHER" id="PTHR42886">
    <property type="entry name" value="RE40534P-RELATED"/>
    <property type="match status" value="1"/>
</dbReference>
<dbReference type="RefSeq" id="WP_252664017.1">
    <property type="nucleotide sequence ID" value="NZ_CP098611.1"/>
</dbReference>
<dbReference type="EMBL" id="CP098611">
    <property type="protein sequence ID" value="USR91950.1"/>
    <property type="molecule type" value="Genomic_DNA"/>
</dbReference>
<sequence>MLQWFYLHGLASGPKSRKAQLLGAFLQERGQTLHRIDFNDGGFSHLTVSRQIRQVSARIAQEERVVLIGSSLGGLTAAWVAQESLMVERLVLLAPAFGFPDCWLTAGELEEWRRLGDRLIYHYGQGRSLPLRYHFVEDARTWLPHRLTRPVPTTIIHGRQDEVIPIQSSRDYAKTRSWVELIEVDSDHALGQLHPRVWQEVIGERRQ</sequence>
<dbReference type="Proteomes" id="UP001056708">
    <property type="component" value="Chromosome"/>
</dbReference>